<feature type="signal peptide" evidence="1">
    <location>
        <begin position="1"/>
        <end position="25"/>
    </location>
</feature>
<evidence type="ECO:0000313" key="2">
    <source>
        <dbReference type="EMBL" id="MUI15324.1"/>
    </source>
</evidence>
<dbReference type="Pfam" id="PF13689">
    <property type="entry name" value="DUF4154"/>
    <property type="match status" value="1"/>
</dbReference>
<protein>
    <submittedName>
        <fullName evidence="2">DUF4154 domain-containing protein</fullName>
    </submittedName>
</protein>
<dbReference type="AlphaFoldDB" id="A0A6I3XEG4"/>
<reference evidence="2 3" key="1">
    <citation type="submission" date="2019-11" db="EMBL/GenBank/DDBJ databases">
        <title>Draft Genome Sequences of Six Type Strains of the Genus Massilia.</title>
        <authorList>
            <person name="Miess H."/>
            <person name="Frediansyah A."/>
            <person name="Goeker M."/>
            <person name="Gross H."/>
        </authorList>
    </citation>
    <scope>NUCLEOTIDE SEQUENCE [LARGE SCALE GENOMIC DNA]</scope>
    <source>
        <strain evidence="2 3">DSM 17513</strain>
    </source>
</reference>
<dbReference type="EMBL" id="WNWM01000002">
    <property type="protein sequence ID" value="MUI15324.1"/>
    <property type="molecule type" value="Genomic_DNA"/>
</dbReference>
<gene>
    <name evidence="2" type="ORF">GJV26_23110</name>
</gene>
<accession>A0A6I3XEG4</accession>
<dbReference type="OrthoDB" id="277577at2"/>
<proteinExistence type="predicted"/>
<feature type="chain" id="PRO_5026061889" evidence="1">
    <location>
        <begin position="26"/>
        <end position="184"/>
    </location>
</feature>
<keyword evidence="3" id="KW-1185">Reference proteome</keyword>
<keyword evidence="1" id="KW-0732">Signal</keyword>
<name>A0A6I3XEG4_9BURK</name>
<evidence type="ECO:0000256" key="1">
    <source>
        <dbReference type="SAM" id="SignalP"/>
    </source>
</evidence>
<dbReference type="Proteomes" id="UP000431684">
    <property type="component" value="Unassembled WGS sequence"/>
</dbReference>
<evidence type="ECO:0000313" key="3">
    <source>
        <dbReference type="Proteomes" id="UP000431684"/>
    </source>
</evidence>
<dbReference type="RefSeq" id="WP_155711029.1">
    <property type="nucleotide sequence ID" value="NZ_BMWU01000004.1"/>
</dbReference>
<comment type="caution">
    <text evidence="2">The sequence shown here is derived from an EMBL/GenBank/DDBJ whole genome shotgun (WGS) entry which is preliminary data.</text>
</comment>
<sequence length="184" mass="19321">MAIACLPWAALLACACLCMPPAARAQAPSEDAVKAVYLFKMRNYVEWPATAAGPAGGRTVIGVVGAEKVAEHLLQIPAVRDSAGSGVTVRRLRIGDGIAGIDILFIGQGAWSRAAPLVAQAHDQSTLVVSDSDDALSGGSIINFRLVDERIRFDISLESAERANLKLSSQLLSVALSVARAKEK</sequence>
<organism evidence="2 3">
    <name type="scientific">Pseudoduganella dura</name>
    <dbReference type="NCBI Taxonomy" id="321982"/>
    <lineage>
        <taxon>Bacteria</taxon>
        <taxon>Pseudomonadati</taxon>
        <taxon>Pseudomonadota</taxon>
        <taxon>Betaproteobacteria</taxon>
        <taxon>Burkholderiales</taxon>
        <taxon>Oxalobacteraceae</taxon>
        <taxon>Telluria group</taxon>
        <taxon>Pseudoduganella</taxon>
    </lineage>
</organism>
<dbReference type="InterPro" id="IPR025293">
    <property type="entry name" value="YfiR/HmsC-like"/>
</dbReference>